<evidence type="ECO:0000256" key="1">
    <source>
        <dbReference type="SAM" id="MobiDB-lite"/>
    </source>
</evidence>
<name>A0A402AZI7_9CHLR</name>
<sequence>MSLKEIVAARVEQRREVERALKERQGAVRRVKTGVKRGVSEEKHAGGVPGEGSVEAEKPSGEEPGRVTLKRYFNE</sequence>
<gene>
    <name evidence="2" type="ORF">KDA_00040</name>
    <name evidence="3" type="ORF">KDA_46580</name>
    <name evidence="4" type="ORF">KDA_46650</name>
    <name evidence="5" type="ORF">KDA_74500</name>
</gene>
<organism evidence="2 6">
    <name type="scientific">Dictyobacter alpinus</name>
    <dbReference type="NCBI Taxonomy" id="2014873"/>
    <lineage>
        <taxon>Bacteria</taxon>
        <taxon>Bacillati</taxon>
        <taxon>Chloroflexota</taxon>
        <taxon>Ktedonobacteria</taxon>
        <taxon>Ktedonobacterales</taxon>
        <taxon>Dictyobacteraceae</taxon>
        <taxon>Dictyobacter</taxon>
    </lineage>
</organism>
<evidence type="ECO:0000313" key="5">
    <source>
        <dbReference type="EMBL" id="GCE31966.1"/>
    </source>
</evidence>
<dbReference type="EMBL" id="BIFT01000002">
    <property type="protein sequence ID" value="GCE31966.1"/>
    <property type="molecule type" value="Genomic_DNA"/>
</dbReference>
<evidence type="ECO:0000313" key="2">
    <source>
        <dbReference type="EMBL" id="GCE24520.1"/>
    </source>
</evidence>
<dbReference type="AlphaFoldDB" id="A0A402AZI7"/>
<reference evidence="2" key="2">
    <citation type="journal article" date="2019" name="Int. J. Syst. Evol. Microbiol.">
        <title>Tengunoibacter tsumagoiensis gen. nov., sp. nov., Dictyobacter kobayashii sp. nov., Dictyobacter alpinus sp. nov., and description of Dictyobacteraceae fam. nov. within the order Ktedonobacterales isolated from Tengu-no-mugimeshi, a soil-like granular mass of micro-organisms, and emended descriptions of the genera Ktedonobacter and Dictyobacter.</title>
        <authorList>
            <person name="Wang C."/>
            <person name="Zheng Y."/>
            <person name="Sakai Y."/>
            <person name="Toyoda A."/>
            <person name="Minakuchi Y."/>
            <person name="Abe K."/>
            <person name="Yokota A."/>
            <person name="Yabe S."/>
        </authorList>
    </citation>
    <scope>NUCLEOTIDE SEQUENCE</scope>
    <source>
        <strain evidence="2">Uno16</strain>
    </source>
</reference>
<dbReference type="EMBL" id="BIFT01000001">
    <property type="protein sequence ID" value="GCE24520.1"/>
    <property type="molecule type" value="Genomic_DNA"/>
</dbReference>
<accession>A0A402AZI7</accession>
<evidence type="ECO:0000313" key="4">
    <source>
        <dbReference type="EMBL" id="GCE29181.1"/>
    </source>
</evidence>
<dbReference type="Proteomes" id="UP000287171">
    <property type="component" value="Unassembled WGS sequence"/>
</dbReference>
<reference evidence="6" key="1">
    <citation type="submission" date="2018-12" db="EMBL/GenBank/DDBJ databases">
        <title>Tengunoibacter tsumagoiensis gen. nov., sp. nov., Dictyobacter kobayashii sp. nov., D. alpinus sp. nov., and D. joshuensis sp. nov. and description of Dictyobacteraceae fam. nov. within the order Ktedonobacterales isolated from Tengu-no-mugimeshi.</title>
        <authorList>
            <person name="Wang C.M."/>
            <person name="Zheng Y."/>
            <person name="Sakai Y."/>
            <person name="Toyoda A."/>
            <person name="Minakuchi Y."/>
            <person name="Abe K."/>
            <person name="Yokota A."/>
            <person name="Yabe S."/>
        </authorList>
    </citation>
    <scope>NUCLEOTIDE SEQUENCE [LARGE SCALE GENOMIC DNA]</scope>
    <source>
        <strain evidence="6">Uno16</strain>
    </source>
</reference>
<dbReference type="EMBL" id="BIFT01000002">
    <property type="protein sequence ID" value="GCE29181.1"/>
    <property type="molecule type" value="Genomic_DNA"/>
</dbReference>
<dbReference type="EMBL" id="BIFT01000001">
    <property type="protein sequence ID" value="GCE29174.1"/>
    <property type="molecule type" value="Genomic_DNA"/>
</dbReference>
<feature type="compositionally biased region" description="Basic and acidic residues" evidence="1">
    <location>
        <begin position="55"/>
        <end position="65"/>
    </location>
</feature>
<keyword evidence="6" id="KW-1185">Reference proteome</keyword>
<evidence type="ECO:0000313" key="6">
    <source>
        <dbReference type="Proteomes" id="UP000287171"/>
    </source>
</evidence>
<comment type="caution">
    <text evidence="2">The sequence shown here is derived from an EMBL/GenBank/DDBJ whole genome shotgun (WGS) entry which is preliminary data.</text>
</comment>
<protein>
    <submittedName>
        <fullName evidence="2">Uncharacterized protein</fullName>
    </submittedName>
</protein>
<evidence type="ECO:0000313" key="3">
    <source>
        <dbReference type="EMBL" id="GCE29174.1"/>
    </source>
</evidence>
<proteinExistence type="predicted"/>
<feature type="region of interest" description="Disordered" evidence="1">
    <location>
        <begin position="32"/>
        <end position="75"/>
    </location>
</feature>